<dbReference type="AlphaFoldDB" id="D6YUA1"/>
<dbReference type="InterPro" id="IPR012135">
    <property type="entry name" value="Dihydroorotate_DH_1_2"/>
</dbReference>
<keyword evidence="3" id="KW-0285">Flavoprotein</keyword>
<keyword evidence="5" id="KW-0665">Pyrimidine biosynthesis</keyword>
<dbReference type="InterPro" id="IPR005720">
    <property type="entry name" value="Dihydroorotate_DH_cat"/>
</dbReference>
<dbReference type="PIRSF" id="PIRSF000164">
    <property type="entry name" value="DHO_oxidase"/>
    <property type="match status" value="1"/>
</dbReference>
<dbReference type="GO" id="GO:0044205">
    <property type="term" value="P:'de novo' UMP biosynthetic process"/>
    <property type="evidence" value="ECO:0007669"/>
    <property type="project" value="UniProtKB-UniPathway"/>
</dbReference>
<dbReference type="GO" id="GO:1990663">
    <property type="term" value="F:dihydroorotate dehydrogenase (fumarate) activity"/>
    <property type="evidence" value="ECO:0007669"/>
    <property type="project" value="UniProtKB-EC"/>
</dbReference>
<keyword evidence="4" id="KW-0288">FMN</keyword>
<feature type="domain" description="Dihydroorotate dehydrogenase catalytic" evidence="7">
    <location>
        <begin position="120"/>
        <end position="334"/>
    </location>
</feature>
<dbReference type="EMBL" id="CP001928">
    <property type="protein sequence ID" value="ADI37712.1"/>
    <property type="molecule type" value="Genomic_DNA"/>
</dbReference>
<proteinExistence type="predicted"/>
<protein>
    <submittedName>
        <fullName evidence="8">Dihydroorotate dehydrogenase</fullName>
        <ecNumber evidence="8">1.3.98.1</ecNumber>
    </submittedName>
</protein>
<dbReference type="EC" id="1.3.98.1" evidence="8"/>
<dbReference type="GO" id="GO:0006207">
    <property type="term" value="P:'de novo' pyrimidine nucleobase biosynthetic process"/>
    <property type="evidence" value="ECO:0007669"/>
    <property type="project" value="TreeGrafter"/>
</dbReference>
<dbReference type="UniPathway" id="UPA00070"/>
<dbReference type="OrthoDB" id="9794954at2"/>
<dbReference type="InterPro" id="IPR013785">
    <property type="entry name" value="Aldolase_TIM"/>
</dbReference>
<dbReference type="Proteomes" id="UP000001505">
    <property type="component" value="Chromosome"/>
</dbReference>
<dbReference type="Gene3D" id="3.20.20.70">
    <property type="entry name" value="Aldolase class I"/>
    <property type="match status" value="1"/>
</dbReference>
<organism evidence="8 9">
    <name type="scientific">Waddlia chondrophila (strain ATCC VR-1470 / WSU 86-1044)</name>
    <dbReference type="NCBI Taxonomy" id="716544"/>
    <lineage>
        <taxon>Bacteria</taxon>
        <taxon>Pseudomonadati</taxon>
        <taxon>Chlamydiota</taxon>
        <taxon>Chlamydiia</taxon>
        <taxon>Parachlamydiales</taxon>
        <taxon>Waddliaceae</taxon>
        <taxon>Waddlia</taxon>
    </lineage>
</organism>
<name>D6YUA1_WADCW</name>
<dbReference type="STRING" id="716544.wcw_0338"/>
<evidence type="ECO:0000259" key="7">
    <source>
        <dbReference type="Pfam" id="PF01180"/>
    </source>
</evidence>
<evidence type="ECO:0000256" key="1">
    <source>
        <dbReference type="ARBA" id="ARBA00001917"/>
    </source>
</evidence>
<accession>D6YUA1</accession>
<keyword evidence="6 8" id="KW-0560">Oxidoreductase</keyword>
<evidence type="ECO:0000256" key="4">
    <source>
        <dbReference type="ARBA" id="ARBA00022643"/>
    </source>
</evidence>
<dbReference type="RefSeq" id="WP_013181440.1">
    <property type="nucleotide sequence ID" value="NC_014225.1"/>
</dbReference>
<dbReference type="eggNOG" id="COG0167">
    <property type="taxonomic scope" value="Bacteria"/>
</dbReference>
<gene>
    <name evidence="8" type="primary">pyrD</name>
    <name evidence="8" type="ordered locus">wcw_0338</name>
</gene>
<sequence>MQPLYNPEKTYLENLADGPFFKGTIPVRPPFSWKEFLGFNIASPIGVPAGPLLNANWISLAADLGYDVLTYKTIRSYEHPSHPLPNIAFIDAPDQLDPANLPDRIKRQNLPPTSIDQLAITNSFGNPSRSPDYLKKDIPLAIEKLHPGQLLIVSIFGTTEEEYLDCARLASLCGSPVIEANLSCPNVSKKEGNLFANPEAVEELSRKLVGVIGDTPLVIKLGAIPDQRRLQKVLTAAARAGARAVCGINTISMAVHPPLSHSRQTCGICGAPIFKAALAFTREAREVIDKEKLGLELMATGGATQPEHLKQMLDAGASIAMTATGMMWDPYLASKYHQGHQYA</sequence>
<dbReference type="KEGG" id="wch:wcw_0338"/>
<dbReference type="Pfam" id="PF01180">
    <property type="entry name" value="DHO_dh"/>
    <property type="match status" value="1"/>
</dbReference>
<evidence type="ECO:0000313" key="9">
    <source>
        <dbReference type="Proteomes" id="UP000001505"/>
    </source>
</evidence>
<dbReference type="SUPFAM" id="SSF51395">
    <property type="entry name" value="FMN-linked oxidoreductases"/>
    <property type="match status" value="1"/>
</dbReference>
<keyword evidence="9" id="KW-1185">Reference proteome</keyword>
<dbReference type="HOGENOM" id="CLU_785030_0_0_0"/>
<dbReference type="GO" id="GO:0005737">
    <property type="term" value="C:cytoplasm"/>
    <property type="evidence" value="ECO:0007669"/>
    <property type="project" value="InterPro"/>
</dbReference>
<evidence type="ECO:0000256" key="3">
    <source>
        <dbReference type="ARBA" id="ARBA00022630"/>
    </source>
</evidence>
<reference evidence="8 9" key="1">
    <citation type="journal article" date="2010" name="PLoS ONE">
        <title>The Waddlia genome: a window into chlamydial biology.</title>
        <authorList>
            <person name="Bertelli C."/>
            <person name="Collyn F."/>
            <person name="Croxatto A."/>
            <person name="Ruckert C."/>
            <person name="Polkinghorne A."/>
            <person name="Kebbi-Beghdadi C."/>
            <person name="Goesmann A."/>
            <person name="Vaughan L."/>
            <person name="Greub G."/>
        </authorList>
    </citation>
    <scope>NUCLEOTIDE SEQUENCE [LARGE SCALE GENOMIC DNA]</scope>
    <source>
        <strain evidence="9">ATCC VR-1470 / WSU 86-1044</strain>
    </source>
</reference>
<evidence type="ECO:0000256" key="6">
    <source>
        <dbReference type="ARBA" id="ARBA00023002"/>
    </source>
</evidence>
<evidence type="ECO:0000256" key="2">
    <source>
        <dbReference type="ARBA" id="ARBA00004725"/>
    </source>
</evidence>
<dbReference type="InterPro" id="IPR050074">
    <property type="entry name" value="DHO_dehydrogenase"/>
</dbReference>
<evidence type="ECO:0000313" key="8">
    <source>
        <dbReference type="EMBL" id="ADI37712.1"/>
    </source>
</evidence>
<comment type="cofactor">
    <cofactor evidence="1">
        <name>FMN</name>
        <dbReference type="ChEBI" id="CHEBI:58210"/>
    </cofactor>
</comment>
<evidence type="ECO:0000256" key="5">
    <source>
        <dbReference type="ARBA" id="ARBA00022975"/>
    </source>
</evidence>
<dbReference type="PANTHER" id="PTHR48109">
    <property type="entry name" value="DIHYDROOROTATE DEHYDROGENASE (QUINONE), MITOCHONDRIAL-RELATED"/>
    <property type="match status" value="1"/>
</dbReference>
<comment type="pathway">
    <text evidence="2">Pyrimidine metabolism; UMP biosynthesis via de novo pathway.</text>
</comment>
<dbReference type="PANTHER" id="PTHR48109:SF1">
    <property type="entry name" value="DIHYDROOROTATE DEHYDROGENASE (FUMARATE)"/>
    <property type="match status" value="1"/>
</dbReference>